<evidence type="ECO:0000256" key="5">
    <source>
        <dbReference type="ARBA" id="ARBA00023136"/>
    </source>
</evidence>
<keyword evidence="4" id="KW-1133">Transmembrane helix</keyword>
<dbReference type="PANTHER" id="PTHR45720">
    <property type="entry name" value="CHLORIDE CHANNEL PROTEIN 2"/>
    <property type="match status" value="1"/>
</dbReference>
<evidence type="ECO:0000313" key="8">
    <source>
        <dbReference type="WBParaSite" id="MBELARI_LOCUS9402"/>
    </source>
</evidence>
<evidence type="ECO:0000256" key="3">
    <source>
        <dbReference type="ARBA" id="ARBA00022737"/>
    </source>
</evidence>
<name>A0AAF3FQB9_9BILA</name>
<feature type="compositionally biased region" description="Basic residues" evidence="6">
    <location>
        <begin position="148"/>
        <end position="158"/>
    </location>
</feature>
<dbReference type="PANTHER" id="PTHR45720:SF13">
    <property type="entry name" value="CHLORIDE CHANNEL PROTEIN"/>
    <property type="match status" value="1"/>
</dbReference>
<evidence type="ECO:0000256" key="2">
    <source>
        <dbReference type="ARBA" id="ARBA00022692"/>
    </source>
</evidence>
<dbReference type="PRINTS" id="PR00762">
    <property type="entry name" value="CLCHANNEL"/>
</dbReference>
<protein>
    <submittedName>
        <fullName evidence="8">Uncharacterized protein</fullName>
    </submittedName>
</protein>
<dbReference type="GO" id="GO:0005886">
    <property type="term" value="C:plasma membrane"/>
    <property type="evidence" value="ECO:0007669"/>
    <property type="project" value="TreeGrafter"/>
</dbReference>
<keyword evidence="2" id="KW-0812">Transmembrane</keyword>
<keyword evidence="3" id="KW-0677">Repeat</keyword>
<reference evidence="8" key="1">
    <citation type="submission" date="2024-02" db="UniProtKB">
        <authorList>
            <consortium name="WormBaseParasite"/>
        </authorList>
    </citation>
    <scope>IDENTIFICATION</scope>
</reference>
<proteinExistence type="predicted"/>
<dbReference type="InterPro" id="IPR050970">
    <property type="entry name" value="Cl_channel_volt-gated"/>
</dbReference>
<keyword evidence="7" id="KW-1185">Reference proteome</keyword>
<accession>A0AAF3FQB9</accession>
<comment type="subcellular location">
    <subcellularLocation>
        <location evidence="1">Membrane</location>
        <topology evidence="1">Multi-pass membrane protein</topology>
    </subcellularLocation>
</comment>
<evidence type="ECO:0000313" key="7">
    <source>
        <dbReference type="Proteomes" id="UP000887575"/>
    </source>
</evidence>
<dbReference type="InterPro" id="IPR001807">
    <property type="entry name" value="ClC"/>
</dbReference>
<dbReference type="AlphaFoldDB" id="A0AAF3FQB9"/>
<sequence length="202" mass="22555">MECPSISIPALRHDIERLFGVLALRHQSCKAVWEPDCKAVWEPDCKAVWFHNSVLFSIEVTTTYFSVRNYWRGFFGACCGAITFRLLNGIFAETTGSAAFCGAVTHSLSVSVVVFEATGQLHCLLPSLVISPRGKSKAVFSDGETAGSKRRSTRRRMRTGSVTGIDEHLKAIPETRRHTLAENQSDHFVTGIKIFRKNLHRK</sequence>
<dbReference type="Proteomes" id="UP000887575">
    <property type="component" value="Unassembled WGS sequence"/>
</dbReference>
<keyword evidence="5" id="KW-0472">Membrane</keyword>
<evidence type="ECO:0000256" key="4">
    <source>
        <dbReference type="ARBA" id="ARBA00022989"/>
    </source>
</evidence>
<dbReference type="SUPFAM" id="SSF81340">
    <property type="entry name" value="Clc chloride channel"/>
    <property type="match status" value="1"/>
</dbReference>
<dbReference type="WBParaSite" id="MBELARI_LOCUS9402">
    <property type="protein sequence ID" value="MBELARI_LOCUS9402"/>
    <property type="gene ID" value="MBELARI_LOCUS9402"/>
</dbReference>
<dbReference type="Gene3D" id="1.10.3080.10">
    <property type="entry name" value="Clc chloride channel"/>
    <property type="match status" value="2"/>
</dbReference>
<feature type="region of interest" description="Disordered" evidence="6">
    <location>
        <begin position="140"/>
        <end position="160"/>
    </location>
</feature>
<dbReference type="GO" id="GO:0005247">
    <property type="term" value="F:voltage-gated chloride channel activity"/>
    <property type="evidence" value="ECO:0007669"/>
    <property type="project" value="TreeGrafter"/>
</dbReference>
<evidence type="ECO:0000256" key="1">
    <source>
        <dbReference type="ARBA" id="ARBA00004141"/>
    </source>
</evidence>
<organism evidence="7 8">
    <name type="scientific">Mesorhabditis belari</name>
    <dbReference type="NCBI Taxonomy" id="2138241"/>
    <lineage>
        <taxon>Eukaryota</taxon>
        <taxon>Metazoa</taxon>
        <taxon>Ecdysozoa</taxon>
        <taxon>Nematoda</taxon>
        <taxon>Chromadorea</taxon>
        <taxon>Rhabditida</taxon>
        <taxon>Rhabditina</taxon>
        <taxon>Rhabditomorpha</taxon>
        <taxon>Rhabditoidea</taxon>
        <taxon>Rhabditidae</taxon>
        <taxon>Mesorhabditinae</taxon>
        <taxon>Mesorhabditis</taxon>
    </lineage>
</organism>
<evidence type="ECO:0000256" key="6">
    <source>
        <dbReference type="SAM" id="MobiDB-lite"/>
    </source>
</evidence>
<dbReference type="InterPro" id="IPR014743">
    <property type="entry name" value="Cl-channel_core"/>
</dbReference>